<name>A0A1B0AL99_9MUSC</name>
<dbReference type="AlphaFoldDB" id="A0A1B0AL99"/>
<proteinExistence type="predicted"/>
<protein>
    <submittedName>
        <fullName evidence="1">Uncharacterized protein</fullName>
    </submittedName>
</protein>
<organism evidence="1 2">
    <name type="scientific">Glossina palpalis gambiensis</name>
    <dbReference type="NCBI Taxonomy" id="67801"/>
    <lineage>
        <taxon>Eukaryota</taxon>
        <taxon>Metazoa</taxon>
        <taxon>Ecdysozoa</taxon>
        <taxon>Arthropoda</taxon>
        <taxon>Hexapoda</taxon>
        <taxon>Insecta</taxon>
        <taxon>Pterygota</taxon>
        <taxon>Neoptera</taxon>
        <taxon>Endopterygota</taxon>
        <taxon>Diptera</taxon>
        <taxon>Brachycera</taxon>
        <taxon>Muscomorpha</taxon>
        <taxon>Hippoboscoidea</taxon>
        <taxon>Glossinidae</taxon>
        <taxon>Glossina</taxon>
    </lineage>
</organism>
<evidence type="ECO:0000313" key="2">
    <source>
        <dbReference type="Proteomes" id="UP000092460"/>
    </source>
</evidence>
<evidence type="ECO:0000313" key="1">
    <source>
        <dbReference type="EnsemblMetazoa" id="GPPI000676-PA"/>
    </source>
</evidence>
<reference evidence="2" key="1">
    <citation type="submission" date="2015-01" db="EMBL/GenBank/DDBJ databases">
        <authorList>
            <person name="Aksoy S."/>
            <person name="Warren W."/>
            <person name="Wilson R.K."/>
        </authorList>
    </citation>
    <scope>NUCLEOTIDE SEQUENCE [LARGE SCALE GENOMIC DNA]</scope>
    <source>
        <strain evidence="2">IAEA</strain>
    </source>
</reference>
<dbReference type="VEuPathDB" id="VectorBase:GPPI000676"/>
<keyword evidence="2" id="KW-1185">Reference proteome</keyword>
<dbReference type="EMBL" id="JXJN01030565">
    <property type="status" value="NOT_ANNOTATED_CDS"/>
    <property type="molecule type" value="Genomic_DNA"/>
</dbReference>
<reference evidence="1" key="2">
    <citation type="submission" date="2020-05" db="UniProtKB">
        <authorList>
            <consortium name="EnsemblMetazoa"/>
        </authorList>
    </citation>
    <scope>IDENTIFICATION</scope>
    <source>
        <strain evidence="1">IAEA</strain>
    </source>
</reference>
<dbReference type="EnsemblMetazoa" id="GPPI000676-RA">
    <property type="protein sequence ID" value="GPPI000676-PA"/>
    <property type="gene ID" value="GPPI000676"/>
</dbReference>
<accession>A0A1B0AL99</accession>
<sequence>MSKTMQKSASCAKNCYPVVTAVGNDAICLLLSAIRIDQKKRASWLIMPSALTAASRTSATSQRSNGTTSLYKACGEAEPKADLSLRSAFKLSGEEL</sequence>
<dbReference type="Proteomes" id="UP000092460">
    <property type="component" value="Unassembled WGS sequence"/>
</dbReference>